<evidence type="ECO:0000313" key="2">
    <source>
        <dbReference type="EMBL" id="OWK43817.1"/>
    </source>
</evidence>
<organism evidence="2 3">
    <name type="scientific">Fimbriiglobus ruber</name>
    <dbReference type="NCBI Taxonomy" id="1908690"/>
    <lineage>
        <taxon>Bacteria</taxon>
        <taxon>Pseudomonadati</taxon>
        <taxon>Planctomycetota</taxon>
        <taxon>Planctomycetia</taxon>
        <taxon>Gemmatales</taxon>
        <taxon>Gemmataceae</taxon>
        <taxon>Fimbriiglobus</taxon>
    </lineage>
</organism>
<sequence>MTDDQSALARFGGTARLLPLPNLVLFPQVIQGLHIFEPRYRQMTGDALADDQLIAMVLLKKGWESDYDNRPAIESVGCLGRITHHDMLPDGRYNLRLRGLVRIRFTEELSTDKLYRVARADMIPDVVPADLGKLTDLRRHLARVVLPRFEAEAATLQHLRNLFDGETPLGPLCDMLAYALPIDLELKQQLLEEPHVHTRAEILVHALRINQPTVDRKFPPDFSEN</sequence>
<dbReference type="SMART" id="SM00464">
    <property type="entry name" value="LON"/>
    <property type="match status" value="1"/>
</dbReference>
<dbReference type="InterPro" id="IPR003111">
    <property type="entry name" value="Lon_prtase_N"/>
</dbReference>
<evidence type="ECO:0000259" key="1">
    <source>
        <dbReference type="PROSITE" id="PS51787"/>
    </source>
</evidence>
<dbReference type="AlphaFoldDB" id="A0A225E5X5"/>
<dbReference type="Pfam" id="PF02190">
    <property type="entry name" value="LON_substr_bdg"/>
    <property type="match status" value="1"/>
</dbReference>
<comment type="caution">
    <text evidence="2">The sequence shown here is derived from an EMBL/GenBank/DDBJ whole genome shotgun (WGS) entry which is preliminary data.</text>
</comment>
<dbReference type="PANTHER" id="PTHR46732:SF8">
    <property type="entry name" value="ATP-DEPENDENT PROTEASE LA (LON) DOMAIN PROTEIN"/>
    <property type="match status" value="1"/>
</dbReference>
<dbReference type="RefSeq" id="WP_088254619.1">
    <property type="nucleotide sequence ID" value="NZ_NIDE01000004.1"/>
</dbReference>
<dbReference type="Gene3D" id="2.30.130.40">
    <property type="entry name" value="LON domain-like"/>
    <property type="match status" value="1"/>
</dbReference>
<protein>
    <recommendedName>
        <fullName evidence="1">Lon N-terminal domain-containing protein</fullName>
    </recommendedName>
</protein>
<dbReference type="PROSITE" id="PS51787">
    <property type="entry name" value="LON_N"/>
    <property type="match status" value="1"/>
</dbReference>
<reference evidence="3" key="1">
    <citation type="submission" date="2017-06" db="EMBL/GenBank/DDBJ databases">
        <title>Genome analysis of Fimbriiglobus ruber SP5, the first member of the order Planctomycetales with confirmed chitinolytic capability.</title>
        <authorList>
            <person name="Ravin N.V."/>
            <person name="Rakitin A.L."/>
            <person name="Ivanova A.A."/>
            <person name="Beletsky A.V."/>
            <person name="Kulichevskaya I.S."/>
            <person name="Mardanov A.V."/>
            <person name="Dedysh S.N."/>
        </authorList>
    </citation>
    <scope>NUCLEOTIDE SEQUENCE [LARGE SCALE GENOMIC DNA]</scope>
    <source>
        <strain evidence="3">SP5</strain>
    </source>
</reference>
<dbReference type="EMBL" id="NIDE01000004">
    <property type="protein sequence ID" value="OWK43817.1"/>
    <property type="molecule type" value="Genomic_DNA"/>
</dbReference>
<name>A0A225E5X5_9BACT</name>
<proteinExistence type="predicted"/>
<gene>
    <name evidence="2" type="ORF">FRUB_03416</name>
</gene>
<accession>A0A225E5X5</accession>
<feature type="domain" description="Lon N-terminal" evidence="1">
    <location>
        <begin position="15"/>
        <end position="211"/>
    </location>
</feature>
<evidence type="ECO:0000313" key="3">
    <source>
        <dbReference type="Proteomes" id="UP000214646"/>
    </source>
</evidence>
<dbReference type="InterPro" id="IPR046336">
    <property type="entry name" value="Lon_prtase_N_sf"/>
</dbReference>
<dbReference type="SUPFAM" id="SSF88697">
    <property type="entry name" value="PUA domain-like"/>
    <property type="match status" value="1"/>
</dbReference>
<dbReference type="OrthoDB" id="9806457at2"/>
<dbReference type="PANTHER" id="PTHR46732">
    <property type="entry name" value="ATP-DEPENDENT PROTEASE LA (LON) DOMAIN PROTEIN"/>
    <property type="match status" value="1"/>
</dbReference>
<keyword evidence="3" id="KW-1185">Reference proteome</keyword>
<dbReference type="InterPro" id="IPR015947">
    <property type="entry name" value="PUA-like_sf"/>
</dbReference>
<dbReference type="Proteomes" id="UP000214646">
    <property type="component" value="Unassembled WGS sequence"/>
</dbReference>